<accession>X1K967</accession>
<feature type="non-terminal residue" evidence="1">
    <location>
        <position position="1"/>
    </location>
</feature>
<dbReference type="InterPro" id="IPR036116">
    <property type="entry name" value="FN3_sf"/>
</dbReference>
<dbReference type="InterPro" id="IPR013783">
    <property type="entry name" value="Ig-like_fold"/>
</dbReference>
<reference evidence="1" key="1">
    <citation type="journal article" date="2014" name="Front. Microbiol.">
        <title>High frequency of phylogenetically diverse reductive dehalogenase-homologous genes in deep subseafloor sedimentary metagenomes.</title>
        <authorList>
            <person name="Kawai M."/>
            <person name="Futagami T."/>
            <person name="Toyoda A."/>
            <person name="Takaki Y."/>
            <person name="Nishi S."/>
            <person name="Hori S."/>
            <person name="Arai W."/>
            <person name="Tsubouchi T."/>
            <person name="Morono Y."/>
            <person name="Uchiyama I."/>
            <person name="Ito T."/>
            <person name="Fujiyama A."/>
            <person name="Inagaki F."/>
            <person name="Takami H."/>
        </authorList>
    </citation>
    <scope>NUCLEOTIDE SEQUENCE</scope>
    <source>
        <strain evidence="1">Expedition CK06-06</strain>
    </source>
</reference>
<name>X1K967_9ZZZZ</name>
<comment type="caution">
    <text evidence="1">The sequence shown here is derived from an EMBL/GenBank/DDBJ whole genome shotgun (WGS) entry which is preliminary data.</text>
</comment>
<dbReference type="SUPFAM" id="SSF49265">
    <property type="entry name" value="Fibronectin type III"/>
    <property type="match status" value="1"/>
</dbReference>
<evidence type="ECO:0000313" key="1">
    <source>
        <dbReference type="EMBL" id="GAI03148.1"/>
    </source>
</evidence>
<sequence length="269" mass="28546">DTNNHTITFSLYNSSGLWNQTQFSYPASGGIQTINWTGLVNAEYTFNVTANDSATNEDTSDDRTFYLDGTAPTSVTLTESNSAQTFLIIDIAIVDALSGIASSCTADRSGASISGTGTSQTLTETGLHCGTSYSYTVTCNDRAGNSKESSSTSFFTDSCGGGDTTTPAWTYTYTPSDEQAAEGYTKELSVKNRVKVKIGNTYHHVGINSLTATSATIEIASDPVQVILGIGEDAKVDVTDDGFYDIYVLKIPLSSSFNFSSISFLCNGC</sequence>
<evidence type="ECO:0008006" key="2">
    <source>
        <dbReference type="Google" id="ProtNLM"/>
    </source>
</evidence>
<protein>
    <recommendedName>
        <fullName evidence="2">Fibronectin type-III domain-containing protein</fullName>
    </recommendedName>
</protein>
<dbReference type="AlphaFoldDB" id="X1K967"/>
<proteinExistence type="predicted"/>
<organism evidence="1">
    <name type="scientific">marine sediment metagenome</name>
    <dbReference type="NCBI Taxonomy" id="412755"/>
    <lineage>
        <taxon>unclassified sequences</taxon>
        <taxon>metagenomes</taxon>
        <taxon>ecological metagenomes</taxon>
    </lineage>
</organism>
<dbReference type="Gene3D" id="2.60.40.10">
    <property type="entry name" value="Immunoglobulins"/>
    <property type="match status" value="1"/>
</dbReference>
<gene>
    <name evidence="1" type="ORF">S06H3_16814</name>
</gene>
<dbReference type="EMBL" id="BARV01008354">
    <property type="protein sequence ID" value="GAI03148.1"/>
    <property type="molecule type" value="Genomic_DNA"/>
</dbReference>